<protein>
    <submittedName>
        <fullName evidence="2">Uncharacterized protein</fullName>
    </submittedName>
</protein>
<dbReference type="AlphaFoldDB" id="A0A4P7NTH6"/>
<evidence type="ECO:0000313" key="2">
    <source>
        <dbReference type="EMBL" id="QBZ65824.1"/>
    </source>
</evidence>
<feature type="compositionally biased region" description="Low complexity" evidence="1">
    <location>
        <begin position="17"/>
        <end position="28"/>
    </location>
</feature>
<name>A0A4P7NTH6_PYROR</name>
<dbReference type="EMBL" id="CP034210">
    <property type="protein sequence ID" value="QBZ65824.1"/>
    <property type="molecule type" value="Genomic_DNA"/>
</dbReference>
<gene>
    <name evidence="2" type="ORF">PoMZ_12790</name>
</gene>
<reference evidence="2 3" key="1">
    <citation type="journal article" date="2019" name="Mol. Biol. Evol.">
        <title>Blast fungal genomes show frequent chromosomal changes, gene gains and losses, and effector gene turnover.</title>
        <authorList>
            <person name="Gomez Luciano L.B."/>
            <person name="Jason Tsai I."/>
            <person name="Chuma I."/>
            <person name="Tosa Y."/>
            <person name="Chen Y.H."/>
            <person name="Li J.Y."/>
            <person name="Li M.Y."/>
            <person name="Jade Lu M.Y."/>
            <person name="Nakayashiki H."/>
            <person name="Li W.H."/>
        </authorList>
    </citation>
    <scope>NUCLEOTIDE SEQUENCE [LARGE SCALE GENOMIC DNA]</scope>
    <source>
        <strain evidence="2">MZ5-1-6</strain>
    </source>
</reference>
<dbReference type="Proteomes" id="UP000294847">
    <property type="component" value="Chromosome 7"/>
</dbReference>
<proteinExistence type="predicted"/>
<accession>A0A4P7NTH6</accession>
<organism evidence="2 3">
    <name type="scientific">Pyricularia oryzae</name>
    <name type="common">Rice blast fungus</name>
    <name type="synonym">Magnaporthe oryzae</name>
    <dbReference type="NCBI Taxonomy" id="318829"/>
    <lineage>
        <taxon>Eukaryota</taxon>
        <taxon>Fungi</taxon>
        <taxon>Dikarya</taxon>
        <taxon>Ascomycota</taxon>
        <taxon>Pezizomycotina</taxon>
        <taxon>Sordariomycetes</taxon>
        <taxon>Sordariomycetidae</taxon>
        <taxon>Magnaporthales</taxon>
        <taxon>Pyriculariaceae</taxon>
        <taxon>Pyricularia</taxon>
    </lineage>
</organism>
<evidence type="ECO:0000313" key="3">
    <source>
        <dbReference type="Proteomes" id="UP000294847"/>
    </source>
</evidence>
<feature type="compositionally biased region" description="Polar residues" evidence="1">
    <location>
        <begin position="1"/>
        <end position="16"/>
    </location>
</feature>
<evidence type="ECO:0000256" key="1">
    <source>
        <dbReference type="SAM" id="MobiDB-lite"/>
    </source>
</evidence>
<sequence>MAWETNENLTWGEAQTSSFSQHGSNSSSNYRLGSNHPQDSKYLQVPKEPDPENDSLYLTMNWLDETQGVHR</sequence>
<feature type="region of interest" description="Disordered" evidence="1">
    <location>
        <begin position="1"/>
        <end position="55"/>
    </location>
</feature>